<dbReference type="HOGENOM" id="CLU_2916191_0_0_7"/>
<protein>
    <submittedName>
        <fullName evidence="2">Uncharacterized protein</fullName>
    </submittedName>
</protein>
<evidence type="ECO:0000313" key="2">
    <source>
        <dbReference type="EMBL" id="AFI03840.1"/>
    </source>
</evidence>
<dbReference type="STRING" id="182217.HCW_02795"/>
<evidence type="ECO:0000313" key="3">
    <source>
        <dbReference type="Proteomes" id="UP000005010"/>
    </source>
</evidence>
<reference evidence="3" key="1">
    <citation type="submission" date="2012-04" db="EMBL/GenBank/DDBJ databases">
        <title>Complete genome sequence of Helicobacter cetorum strain MIT 00-7128.</title>
        <authorList>
            <person name="Kersulyte D."/>
            <person name="Berg D.E."/>
        </authorList>
    </citation>
    <scope>NUCLEOTIDE SEQUENCE [LARGE SCALE GENOMIC DNA]</scope>
    <source>
        <strain evidence="3">MIT 00-7128</strain>
    </source>
</reference>
<gene>
    <name evidence="2" type="ordered locus">HCW_02795</name>
</gene>
<sequence length="61" mass="7333">MNILIKYLKIYLKDKEMYKDNEELAKEYMRQQTKRTLLRVAGFLIAFISLCLTCAYIFKGF</sequence>
<organism evidence="2 3">
    <name type="scientific">Helicobacter cetorum (strain ATCC BAA-429 / MIT 00-7128)</name>
    <dbReference type="NCBI Taxonomy" id="182217"/>
    <lineage>
        <taxon>Bacteria</taxon>
        <taxon>Pseudomonadati</taxon>
        <taxon>Campylobacterota</taxon>
        <taxon>Epsilonproteobacteria</taxon>
        <taxon>Campylobacterales</taxon>
        <taxon>Helicobacteraceae</taxon>
        <taxon>Helicobacter</taxon>
    </lineage>
</organism>
<dbReference type="KEGG" id="hce:HCW_02795"/>
<keyword evidence="3" id="KW-1185">Reference proteome</keyword>
<accession>I0ELM1</accession>
<dbReference type="Proteomes" id="UP000005010">
    <property type="component" value="Chromosome"/>
</dbReference>
<proteinExistence type="predicted"/>
<evidence type="ECO:0000256" key="1">
    <source>
        <dbReference type="SAM" id="Phobius"/>
    </source>
</evidence>
<keyword evidence="1" id="KW-1133">Transmembrane helix</keyword>
<name>I0ELM1_HELC0</name>
<keyword evidence="1" id="KW-0472">Membrane</keyword>
<dbReference type="AlphaFoldDB" id="I0ELM1"/>
<dbReference type="EMBL" id="CP003479">
    <property type="protein sequence ID" value="AFI03840.1"/>
    <property type="molecule type" value="Genomic_DNA"/>
</dbReference>
<feature type="transmembrane region" description="Helical" evidence="1">
    <location>
        <begin position="36"/>
        <end position="58"/>
    </location>
</feature>
<dbReference type="PATRIC" id="fig|182217.3.peg.598"/>
<keyword evidence="1" id="KW-0812">Transmembrane</keyword>